<accession>A0A6J5L169</accession>
<gene>
    <name evidence="1" type="ORF">UFOVP75_150</name>
</gene>
<proteinExistence type="predicted"/>
<reference evidence="1" key="1">
    <citation type="submission" date="2020-04" db="EMBL/GenBank/DDBJ databases">
        <authorList>
            <person name="Chiriac C."/>
            <person name="Salcher M."/>
            <person name="Ghai R."/>
            <person name="Kavagutti S V."/>
        </authorList>
    </citation>
    <scope>NUCLEOTIDE SEQUENCE</scope>
</reference>
<name>A0A6J5L169_9CAUD</name>
<evidence type="ECO:0000313" key="1">
    <source>
        <dbReference type="EMBL" id="CAB4127345.1"/>
    </source>
</evidence>
<organism evidence="1">
    <name type="scientific">uncultured Caudovirales phage</name>
    <dbReference type="NCBI Taxonomy" id="2100421"/>
    <lineage>
        <taxon>Viruses</taxon>
        <taxon>Duplodnaviria</taxon>
        <taxon>Heunggongvirae</taxon>
        <taxon>Uroviricota</taxon>
        <taxon>Caudoviricetes</taxon>
        <taxon>Peduoviridae</taxon>
        <taxon>Maltschvirus</taxon>
        <taxon>Maltschvirus maltsch</taxon>
    </lineage>
</organism>
<protein>
    <submittedName>
        <fullName evidence="1">Uncharacterized protein</fullName>
    </submittedName>
</protein>
<dbReference type="EMBL" id="LR796209">
    <property type="protein sequence ID" value="CAB4127345.1"/>
    <property type="molecule type" value="Genomic_DNA"/>
</dbReference>
<sequence>MAQINTLGQFKQHIDEHRHRVYLLAVHADQNLSSSFRNRLIYRLHDVEKYVVLPFLWKCYGGKGQRSFYDRMNKLGNFIRKSAILALGIEPETDRQLARIEKIADVVDRHCDPVTPEEFGQSAKRPLQDFLSGSEIMLANDLIFLYKIITEPSVGPARY</sequence>